<organism evidence="1">
    <name type="scientific">marine metagenome</name>
    <dbReference type="NCBI Taxonomy" id="408172"/>
    <lineage>
        <taxon>unclassified sequences</taxon>
        <taxon>metagenomes</taxon>
        <taxon>ecological metagenomes</taxon>
    </lineage>
</organism>
<protein>
    <submittedName>
        <fullName evidence="1">Uncharacterized protein</fullName>
    </submittedName>
</protein>
<feature type="non-terminal residue" evidence="1">
    <location>
        <position position="64"/>
    </location>
</feature>
<accession>A0A383CTR7</accession>
<gene>
    <name evidence="1" type="ORF">METZ01_LOCUS488600</name>
</gene>
<sequence length="64" mass="8024">MEKDMAIKLPDWIRHLIYPKKPQNQKIKSHHIWHLVTKKLPDWIRHFIYPKKPQNQKIKSHHIW</sequence>
<evidence type="ECO:0000313" key="1">
    <source>
        <dbReference type="EMBL" id="SVE35746.1"/>
    </source>
</evidence>
<proteinExistence type="predicted"/>
<reference evidence="1" key="1">
    <citation type="submission" date="2018-05" db="EMBL/GenBank/DDBJ databases">
        <authorList>
            <person name="Lanie J.A."/>
            <person name="Ng W.-L."/>
            <person name="Kazmierczak K.M."/>
            <person name="Andrzejewski T.M."/>
            <person name="Davidsen T.M."/>
            <person name="Wayne K.J."/>
            <person name="Tettelin H."/>
            <person name="Glass J.I."/>
            <person name="Rusch D."/>
            <person name="Podicherti R."/>
            <person name="Tsui H.-C.T."/>
            <person name="Winkler M.E."/>
        </authorList>
    </citation>
    <scope>NUCLEOTIDE SEQUENCE</scope>
</reference>
<dbReference type="AlphaFoldDB" id="A0A383CTR7"/>
<dbReference type="EMBL" id="UINC01211725">
    <property type="protein sequence ID" value="SVE35746.1"/>
    <property type="molecule type" value="Genomic_DNA"/>
</dbReference>
<name>A0A383CTR7_9ZZZZ</name>